<evidence type="ECO:0000313" key="3">
    <source>
        <dbReference type="EMBL" id="TGN99856.1"/>
    </source>
</evidence>
<dbReference type="PANTHER" id="PTHR42781:SF4">
    <property type="entry name" value="SPERMIDINE_PUTRESCINE IMPORT ATP-BINDING PROTEIN POTA"/>
    <property type="match status" value="1"/>
</dbReference>
<keyword evidence="1" id="KW-0813">Transport</keyword>
<protein>
    <recommendedName>
        <fullName evidence="2">ABC transporter domain-containing protein</fullName>
    </recommendedName>
</protein>
<dbReference type="InterPro" id="IPR027417">
    <property type="entry name" value="P-loop_NTPase"/>
</dbReference>
<dbReference type="EMBL" id="JSZA02000308">
    <property type="protein sequence ID" value="TGN99856.1"/>
    <property type="molecule type" value="Genomic_DNA"/>
</dbReference>
<evidence type="ECO:0000256" key="1">
    <source>
        <dbReference type="ARBA" id="ARBA00022448"/>
    </source>
</evidence>
<evidence type="ECO:0000259" key="2">
    <source>
        <dbReference type="Pfam" id="PF00005"/>
    </source>
</evidence>
<gene>
    <name evidence="3" type="ORF">PN36_32910</name>
</gene>
<proteinExistence type="predicted"/>
<dbReference type="AlphaFoldDB" id="A0A4E0RBG8"/>
<dbReference type="Gene3D" id="3.40.50.300">
    <property type="entry name" value="P-loop containing nucleotide triphosphate hydrolases"/>
    <property type="match status" value="1"/>
</dbReference>
<dbReference type="Proteomes" id="UP000030428">
    <property type="component" value="Unassembled WGS sequence"/>
</dbReference>
<reference evidence="3 4" key="1">
    <citation type="journal article" date="2016" name="Front. Microbiol.">
        <title>Single-Cell (Meta-)Genomics of a Dimorphic Candidatus Thiomargarita nelsonii Reveals Genomic Plasticity.</title>
        <authorList>
            <person name="Flood B.E."/>
            <person name="Fliss P."/>
            <person name="Jones D.S."/>
            <person name="Dick G.J."/>
            <person name="Jain S."/>
            <person name="Kaster A.K."/>
            <person name="Winkel M."/>
            <person name="Mussmann M."/>
            <person name="Bailey J."/>
        </authorList>
    </citation>
    <scope>NUCLEOTIDE SEQUENCE [LARGE SCALE GENOMIC DNA]</scope>
    <source>
        <strain evidence="3">Hydrate Ridge</strain>
    </source>
</reference>
<accession>A0A4E0RBG8</accession>
<feature type="domain" description="ABC transporter" evidence="2">
    <location>
        <begin position="19"/>
        <end position="46"/>
    </location>
</feature>
<dbReference type="Pfam" id="PF00005">
    <property type="entry name" value="ABC_tran"/>
    <property type="match status" value="1"/>
</dbReference>
<organism evidence="3 4">
    <name type="scientific">Candidatus Thiomargarita nelsonii</name>
    <dbReference type="NCBI Taxonomy" id="1003181"/>
    <lineage>
        <taxon>Bacteria</taxon>
        <taxon>Pseudomonadati</taxon>
        <taxon>Pseudomonadota</taxon>
        <taxon>Gammaproteobacteria</taxon>
        <taxon>Thiotrichales</taxon>
        <taxon>Thiotrichaceae</taxon>
        <taxon>Thiomargarita</taxon>
    </lineage>
</organism>
<dbReference type="GO" id="GO:0016887">
    <property type="term" value="F:ATP hydrolysis activity"/>
    <property type="evidence" value="ECO:0007669"/>
    <property type="project" value="InterPro"/>
</dbReference>
<name>A0A4E0RBG8_9GAMM</name>
<keyword evidence="4" id="KW-1185">Reference proteome</keyword>
<comment type="caution">
    <text evidence="3">The sequence shown here is derived from an EMBL/GenBank/DDBJ whole genome shotgun (WGS) entry which is preliminary data.</text>
</comment>
<dbReference type="GO" id="GO:0005524">
    <property type="term" value="F:ATP binding"/>
    <property type="evidence" value="ECO:0007669"/>
    <property type="project" value="InterPro"/>
</dbReference>
<dbReference type="PANTHER" id="PTHR42781">
    <property type="entry name" value="SPERMIDINE/PUTRESCINE IMPORT ATP-BINDING PROTEIN POTA"/>
    <property type="match status" value="1"/>
</dbReference>
<evidence type="ECO:0000313" key="4">
    <source>
        <dbReference type="Proteomes" id="UP000030428"/>
    </source>
</evidence>
<dbReference type="SUPFAM" id="SSF52540">
    <property type="entry name" value="P-loop containing nucleoside triphosphate hydrolases"/>
    <property type="match status" value="1"/>
</dbReference>
<dbReference type="InterPro" id="IPR003439">
    <property type="entry name" value="ABC_transporter-like_ATP-bd"/>
</dbReference>
<dbReference type="InterPro" id="IPR050093">
    <property type="entry name" value="ABC_SmlMolc_Importer"/>
</dbReference>
<sequence length="67" mass="7233">MPIVSLQNISKSFGKTPIINNISLNFSKGKFTCLLGSSGSGKTTILFLRLTDIKINTPTNFQVVNSS</sequence>